<accession>A0A8T2PM80</accession>
<evidence type="ECO:0000256" key="5">
    <source>
        <dbReference type="ARBA" id="ARBA00022443"/>
    </source>
</evidence>
<feature type="compositionally biased region" description="Low complexity" evidence="11">
    <location>
        <begin position="528"/>
        <end position="539"/>
    </location>
</feature>
<feature type="compositionally biased region" description="Acidic residues" evidence="11">
    <location>
        <begin position="283"/>
        <end position="292"/>
    </location>
</feature>
<dbReference type="PANTHER" id="PTHR13865">
    <property type="entry name" value="TIGHT JUNCTION PROTEIN"/>
    <property type="match status" value="1"/>
</dbReference>
<feature type="compositionally biased region" description="Basic and acidic residues" evidence="11">
    <location>
        <begin position="541"/>
        <end position="552"/>
    </location>
</feature>
<feature type="domain" description="PDZ" evidence="13">
    <location>
        <begin position="683"/>
        <end position="763"/>
    </location>
</feature>
<keyword evidence="4" id="KW-0796">Tight junction</keyword>
<dbReference type="GO" id="GO:0098609">
    <property type="term" value="P:cell-cell adhesion"/>
    <property type="evidence" value="ECO:0007669"/>
    <property type="project" value="TreeGrafter"/>
</dbReference>
<dbReference type="OrthoDB" id="418634at2759"/>
<dbReference type="InterPro" id="IPR027417">
    <property type="entry name" value="P-loop_NTPase"/>
</dbReference>
<keyword evidence="5" id="KW-0728">SH3 domain</keyword>
<evidence type="ECO:0000256" key="6">
    <source>
        <dbReference type="ARBA" id="ARBA00022475"/>
    </source>
</evidence>
<dbReference type="Pfam" id="PF07653">
    <property type="entry name" value="SH3_2"/>
    <property type="match status" value="1"/>
</dbReference>
<feature type="domain" description="PDZ" evidence="13">
    <location>
        <begin position="179"/>
        <end position="256"/>
    </location>
</feature>
<keyword evidence="9" id="KW-0965">Cell junction</keyword>
<feature type="compositionally biased region" description="Acidic residues" evidence="11">
    <location>
        <begin position="1097"/>
        <end position="1119"/>
    </location>
</feature>
<keyword evidence="15" id="KW-1185">Reference proteome</keyword>
<feature type="compositionally biased region" description="Polar residues" evidence="11">
    <location>
        <begin position="1200"/>
        <end position="1210"/>
    </location>
</feature>
<feature type="domain" description="PDZ" evidence="13">
    <location>
        <begin position="11"/>
        <end position="97"/>
    </location>
</feature>
<comment type="similarity">
    <text evidence="3">Belongs to the MAGUK family.</text>
</comment>
<evidence type="ECO:0000259" key="13">
    <source>
        <dbReference type="PROSITE" id="PS50106"/>
    </source>
</evidence>
<dbReference type="InterPro" id="IPR036034">
    <property type="entry name" value="PDZ_sf"/>
</dbReference>
<feature type="compositionally biased region" description="Polar residues" evidence="11">
    <location>
        <begin position="1085"/>
        <end position="1095"/>
    </location>
</feature>
<evidence type="ECO:0000256" key="4">
    <source>
        <dbReference type="ARBA" id="ARBA00022427"/>
    </source>
</evidence>
<name>A0A8T2PM80_9TELE</name>
<gene>
    <name evidence="14" type="ORF">JZ751_024526</name>
</gene>
<dbReference type="FunFam" id="2.30.42.10:FF:000013">
    <property type="entry name" value="Putative tight junction protein ZO-1"/>
    <property type="match status" value="1"/>
</dbReference>
<feature type="domain" description="Guanylate kinase-like" evidence="12">
    <location>
        <begin position="934"/>
        <end position="1054"/>
    </location>
</feature>
<dbReference type="SUPFAM" id="SSF50156">
    <property type="entry name" value="PDZ domain-like"/>
    <property type="match status" value="3"/>
</dbReference>
<dbReference type="GO" id="GO:0045216">
    <property type="term" value="P:cell-cell junction organization"/>
    <property type="evidence" value="ECO:0007669"/>
    <property type="project" value="TreeGrafter"/>
</dbReference>
<feature type="region of interest" description="Disordered" evidence="11">
    <location>
        <begin position="1289"/>
        <end position="1319"/>
    </location>
</feature>
<dbReference type="InterPro" id="IPR036028">
    <property type="entry name" value="SH3-like_dom_sf"/>
</dbReference>
<dbReference type="Pfam" id="PF00595">
    <property type="entry name" value="PDZ"/>
    <property type="match status" value="3"/>
</dbReference>
<dbReference type="GO" id="GO:0150105">
    <property type="term" value="P:protein localization to cell-cell junction"/>
    <property type="evidence" value="ECO:0007669"/>
    <property type="project" value="TreeGrafter"/>
</dbReference>
<dbReference type="CDD" id="cd06729">
    <property type="entry name" value="PDZ3_ZO1-like_domain"/>
    <property type="match status" value="1"/>
</dbReference>
<proteinExistence type="inferred from homology"/>
<dbReference type="Gene3D" id="2.30.42.10">
    <property type="match status" value="3"/>
</dbReference>
<dbReference type="GO" id="GO:0005923">
    <property type="term" value="C:bicellular tight junction"/>
    <property type="evidence" value="ECO:0007669"/>
    <property type="project" value="UniProtKB-SubCell"/>
</dbReference>
<evidence type="ECO:0000256" key="10">
    <source>
        <dbReference type="ARBA" id="ARBA00023136"/>
    </source>
</evidence>
<dbReference type="GO" id="GO:1905605">
    <property type="term" value="P:positive regulation of blood-brain barrier permeability"/>
    <property type="evidence" value="ECO:0007669"/>
    <property type="project" value="TreeGrafter"/>
</dbReference>
<feature type="compositionally biased region" description="Polar residues" evidence="11">
    <location>
        <begin position="333"/>
        <end position="346"/>
    </location>
</feature>
<dbReference type="GO" id="GO:0050839">
    <property type="term" value="F:cell adhesion molecule binding"/>
    <property type="evidence" value="ECO:0007669"/>
    <property type="project" value="TreeGrafter"/>
</dbReference>
<evidence type="ECO:0000313" key="15">
    <source>
        <dbReference type="Proteomes" id="UP000824540"/>
    </source>
</evidence>
<keyword evidence="10" id="KW-0472">Membrane</keyword>
<evidence type="ECO:0000259" key="12">
    <source>
        <dbReference type="PROSITE" id="PS50052"/>
    </source>
</evidence>
<dbReference type="CDD" id="cd06727">
    <property type="entry name" value="PDZ1_ZO1-like"/>
    <property type="match status" value="1"/>
</dbReference>
<evidence type="ECO:0000256" key="7">
    <source>
        <dbReference type="ARBA" id="ARBA00022553"/>
    </source>
</evidence>
<evidence type="ECO:0000256" key="1">
    <source>
        <dbReference type="ARBA" id="ARBA00004413"/>
    </source>
</evidence>
<dbReference type="PANTHER" id="PTHR13865:SF11">
    <property type="entry name" value="TIGHT JUNCTION PROTEIN ZO-3"/>
    <property type="match status" value="1"/>
</dbReference>
<feature type="compositionally biased region" description="Low complexity" evidence="11">
    <location>
        <begin position="585"/>
        <end position="596"/>
    </location>
</feature>
<feature type="compositionally biased region" description="Basic and acidic residues" evidence="11">
    <location>
        <begin position="415"/>
        <end position="443"/>
    </location>
</feature>
<dbReference type="Gene3D" id="3.40.50.300">
    <property type="entry name" value="P-loop containing nucleotide triphosphate hydrolases"/>
    <property type="match status" value="1"/>
</dbReference>
<dbReference type="EMBL" id="JAFBMS010000007">
    <property type="protein sequence ID" value="KAG9350637.1"/>
    <property type="molecule type" value="Genomic_DNA"/>
</dbReference>
<dbReference type="SMART" id="SM00072">
    <property type="entry name" value="GuKc"/>
    <property type="match status" value="1"/>
</dbReference>
<dbReference type="CDD" id="cd06728">
    <property type="entry name" value="PDZ2_ZO1-like_ds"/>
    <property type="match status" value="1"/>
</dbReference>
<feature type="compositionally biased region" description="Basic and acidic residues" evidence="11">
    <location>
        <begin position="293"/>
        <end position="310"/>
    </location>
</feature>
<evidence type="ECO:0000256" key="8">
    <source>
        <dbReference type="ARBA" id="ARBA00022737"/>
    </source>
</evidence>
<dbReference type="FunFam" id="3.40.50.300:FF:000110">
    <property type="entry name" value="tight junction protein ZO-1 isoform X1"/>
    <property type="match status" value="1"/>
</dbReference>
<comment type="subcellular location">
    <subcellularLocation>
        <location evidence="2">Cell junction</location>
        <location evidence="2">Tight junction</location>
    </subcellularLocation>
    <subcellularLocation>
        <location evidence="1">Cell membrane</location>
        <topology evidence="1">Peripheral membrane protein</topology>
        <orientation evidence="1">Cytoplasmic side</orientation>
    </subcellularLocation>
</comment>
<dbReference type="Proteomes" id="UP000824540">
    <property type="component" value="Unassembled WGS sequence"/>
</dbReference>
<dbReference type="InterPro" id="IPR008145">
    <property type="entry name" value="GK/Ca_channel_bsu"/>
</dbReference>
<feature type="region of interest" description="Disordered" evidence="11">
    <location>
        <begin position="1081"/>
        <end position="1243"/>
    </location>
</feature>
<feature type="compositionally biased region" description="Basic and acidic residues" evidence="11">
    <location>
        <begin position="129"/>
        <end position="139"/>
    </location>
</feature>
<evidence type="ECO:0000256" key="3">
    <source>
        <dbReference type="ARBA" id="ARBA00007014"/>
    </source>
</evidence>
<dbReference type="GO" id="GO:0005886">
    <property type="term" value="C:plasma membrane"/>
    <property type="evidence" value="ECO:0007669"/>
    <property type="project" value="UniProtKB-SubCell"/>
</dbReference>
<evidence type="ECO:0000256" key="9">
    <source>
        <dbReference type="ARBA" id="ARBA00022949"/>
    </source>
</evidence>
<protein>
    <recommendedName>
        <fullName evidence="16">Tight junction protein ZO-3-like</fullName>
    </recommendedName>
</protein>
<evidence type="ECO:0000313" key="14">
    <source>
        <dbReference type="EMBL" id="KAG9350637.1"/>
    </source>
</evidence>
<feature type="region of interest" description="Disordered" evidence="11">
    <location>
        <begin position="264"/>
        <end position="653"/>
    </location>
</feature>
<dbReference type="PROSITE" id="PS50052">
    <property type="entry name" value="GUANYLATE_KINASE_2"/>
    <property type="match status" value="1"/>
</dbReference>
<feature type="compositionally biased region" description="Basic and acidic residues" evidence="11">
    <location>
        <begin position="364"/>
        <end position="376"/>
    </location>
</feature>
<dbReference type="SUPFAM" id="SSF52540">
    <property type="entry name" value="P-loop containing nucleoside triphosphate hydrolases"/>
    <property type="match status" value="1"/>
</dbReference>
<feature type="compositionally biased region" description="Polar residues" evidence="11">
    <location>
        <begin position="631"/>
        <end position="649"/>
    </location>
</feature>
<feature type="region of interest" description="Disordered" evidence="11">
    <location>
        <begin position="96"/>
        <end position="176"/>
    </location>
</feature>
<dbReference type="SMART" id="SM00228">
    <property type="entry name" value="PDZ"/>
    <property type="match status" value="3"/>
</dbReference>
<evidence type="ECO:0000256" key="11">
    <source>
        <dbReference type="SAM" id="MobiDB-lite"/>
    </source>
</evidence>
<dbReference type="InterPro" id="IPR008144">
    <property type="entry name" value="Guanylate_kin-like_dom"/>
</dbReference>
<sequence length="1319" mass="145999">MEEMTIWEQYTITLTKDPKMGFGFAISGGRDKPSSETGDTIVISDVVRNGPAAGRLQIRDQVVMVNGVSMENVTSGFTIQNLKTCGKTANITVKRPRKVQLPVSSRPSRSASQSNLLDDGPPAGRRPRRASDSGSDRSYGRHGHRSRGSTPDRNGHALPLMSGFKRLPNQEGPDKPIRATLLKKNLTDEYGLKLGSQIFIKHMTATGLAAKEGTLQEGDLILKINGMTTENLSLLETKHLVEKSRGKLTMMVLRDDRRFLVSIPEVEDSDPNSEEDRRADSSSELEDISDLDSELHSPVKDRASRSNTRERRSRRYRRAEAALPAKVRDSPPLHSTLTRPPAQSQPARRVPSESESDQSPSPRPSRDSPDMKDSSSKYRTLSGIALPNPRASPISHNPDAAHWAPPRTSSAASRPRKEVSESDSERSASPPPRRDSPKVDTLTRYKVLPDLPHSGVRASPRASPLTLRHVSPHRGPSPLRHPPNDDSETESDSSSGPPRRQGTPASQDSRSRYRGTPEVSQKAPSVEPPRWITPTTPIRDSPLERGYSRSESEASDMSAPRQETPNSRVSRDSREINRVLPEMRSSPALLNLASPLKGLSPARPPPEDSSESERAPSPPRRYGSVDLDGTHSVSHSVNGTRRSGVSLSSKPVMPSATVEEPLYSLPPDSPTFPTANLGYSSDLKKVEFLKEGSVGLRLVGGNDVGIFVGGVQPNSPAQQQGMKEGDQIMQVNTVNFGHFTREEAAMFLLGIRSGESVEILTQNKMDIYKKILKSNLGDSFYIRTHFDHEAEGNTGLSFTRGEVFRVLDTMHRGKLGNWRAVRMGNDLHELDKGTIPNMARAETLASIEQSQRASGERQASGPRAEFWKLRGLRGAKKNVRKSRDDLLQLTIQGKYPAYERVLLREASFKRPIVILGPLNDVAMEKLAREMPDEFEVAAMVPRSGGDGSSSVIKLDTVRQIAEKDKHPLLDITPTAVERLNYIQYHPLVLFLDPQSRKDVKTMRQRLCPDSNKSSRRLYAQALKMRKYYSHLFAARIDLQPGSYVWYDALKDKIRQQQGKPVWVSEVTLEGGGEEELDALTRTESSDYLSCDSRATSDYEDTDGEAYTDGELYTDNEDLEESHRDHNPTSRNVGTALARSSEPALERESPEFTADPYPTSESYTDEMSTREVPPILHVPKPQSPRHASSSPQPIEDAPSPHSFSESPSDFSITDPVVPHSPSDGPPDFRAPDPPSMDSYSEPPIVEVLPEESEAVTLTDIEQRLQQARLAESEERKPTPLIVLAHHQAVQVRRSQIQGSDSSDDNEDESDDIEWGPATEL</sequence>
<keyword evidence="7" id="KW-0597">Phosphoprotein</keyword>
<keyword evidence="8" id="KW-0677">Repeat</keyword>
<evidence type="ECO:0000256" key="2">
    <source>
        <dbReference type="ARBA" id="ARBA00004435"/>
    </source>
</evidence>
<dbReference type="SUPFAM" id="SSF50044">
    <property type="entry name" value="SH3-domain"/>
    <property type="match status" value="1"/>
</dbReference>
<dbReference type="InterPro" id="IPR001478">
    <property type="entry name" value="PDZ"/>
</dbReference>
<keyword evidence="6" id="KW-1003">Cell membrane</keyword>
<evidence type="ECO:0008006" key="16">
    <source>
        <dbReference type="Google" id="ProtNLM"/>
    </source>
</evidence>
<feature type="compositionally biased region" description="Low complexity" evidence="11">
    <location>
        <begin position="104"/>
        <end position="123"/>
    </location>
</feature>
<dbReference type="Pfam" id="PF00625">
    <property type="entry name" value="Guanylate_kin"/>
    <property type="match status" value="1"/>
</dbReference>
<organism evidence="14 15">
    <name type="scientific">Albula glossodonta</name>
    <name type="common">roundjaw bonefish</name>
    <dbReference type="NCBI Taxonomy" id="121402"/>
    <lineage>
        <taxon>Eukaryota</taxon>
        <taxon>Metazoa</taxon>
        <taxon>Chordata</taxon>
        <taxon>Craniata</taxon>
        <taxon>Vertebrata</taxon>
        <taxon>Euteleostomi</taxon>
        <taxon>Actinopterygii</taxon>
        <taxon>Neopterygii</taxon>
        <taxon>Teleostei</taxon>
        <taxon>Albuliformes</taxon>
        <taxon>Albulidae</taxon>
        <taxon>Albula</taxon>
    </lineage>
</organism>
<feature type="compositionally biased region" description="Acidic residues" evidence="11">
    <location>
        <begin position="1300"/>
        <end position="1312"/>
    </location>
</feature>
<dbReference type="GO" id="GO:0090557">
    <property type="term" value="P:establishment of endothelial intestinal barrier"/>
    <property type="evidence" value="ECO:0007669"/>
    <property type="project" value="TreeGrafter"/>
</dbReference>
<dbReference type="Gene3D" id="2.30.30.40">
    <property type="entry name" value="SH3 Domains"/>
    <property type="match status" value="1"/>
</dbReference>
<dbReference type="PROSITE" id="PS50106">
    <property type="entry name" value="PDZ"/>
    <property type="match status" value="3"/>
</dbReference>
<dbReference type="FunFam" id="2.30.42.10:FF:000009">
    <property type="entry name" value="Putative tight junction protein ZO-1"/>
    <property type="match status" value="1"/>
</dbReference>
<comment type="caution">
    <text evidence="14">The sequence shown here is derived from an EMBL/GenBank/DDBJ whole genome shotgun (WGS) entry which is preliminary data.</text>
</comment>
<reference evidence="14" key="1">
    <citation type="thesis" date="2021" institute="BYU ScholarsArchive" country="Provo, UT, USA">
        <title>Applications of and Algorithms for Genome Assembly and Genomic Analyses with an Emphasis on Marine Teleosts.</title>
        <authorList>
            <person name="Pickett B.D."/>
        </authorList>
    </citation>
    <scope>NUCLEOTIDE SEQUENCE</scope>
    <source>
        <strain evidence="14">HI-2016</strain>
    </source>
</reference>
<dbReference type="InterPro" id="IPR001452">
    <property type="entry name" value="SH3_domain"/>
</dbReference>